<comment type="caution">
    <text evidence="1">The sequence shown here is derived from an EMBL/GenBank/DDBJ whole genome shotgun (WGS) entry which is preliminary data.</text>
</comment>
<keyword evidence="2" id="KW-1185">Reference proteome</keyword>
<protein>
    <submittedName>
        <fullName evidence="1">Uncharacterized protein</fullName>
    </submittedName>
</protein>
<dbReference type="AlphaFoldDB" id="A0A372LDT3"/>
<proteinExistence type="predicted"/>
<name>A0A372LDT3_9BACI</name>
<gene>
    <name evidence="1" type="ORF">D0469_18655</name>
</gene>
<sequence>MNEITATTIGELKQELKPFLTNSNALDITVNTKTPNHTIDLVGVSEWAKRNFKAVLYSATKEDTLSRMVLKFKECDKKMS</sequence>
<evidence type="ECO:0000313" key="1">
    <source>
        <dbReference type="EMBL" id="RFU64394.1"/>
    </source>
</evidence>
<dbReference type="EMBL" id="QVTE01000056">
    <property type="protein sequence ID" value="RFU64394.1"/>
    <property type="molecule type" value="Genomic_DNA"/>
</dbReference>
<dbReference type="RefSeq" id="WP_117328244.1">
    <property type="nucleotide sequence ID" value="NZ_QVTE01000056.1"/>
</dbReference>
<organism evidence="1 2">
    <name type="scientific">Peribacillus saganii</name>
    <dbReference type="NCBI Taxonomy" id="2303992"/>
    <lineage>
        <taxon>Bacteria</taxon>
        <taxon>Bacillati</taxon>
        <taxon>Bacillota</taxon>
        <taxon>Bacilli</taxon>
        <taxon>Bacillales</taxon>
        <taxon>Bacillaceae</taxon>
        <taxon>Peribacillus</taxon>
    </lineage>
</organism>
<dbReference type="Proteomes" id="UP000264541">
    <property type="component" value="Unassembled WGS sequence"/>
</dbReference>
<accession>A0A372LDT3</accession>
<reference evidence="1 2" key="1">
    <citation type="submission" date="2018-08" db="EMBL/GenBank/DDBJ databases">
        <title>Bacillus chawlae sp. nov., Bacillus glennii sp. nov., and Bacillus saganii sp. nov. Isolated from the Vehicle Assembly Building at Kennedy Space Center where the Viking Spacecraft were Assembled.</title>
        <authorList>
            <person name="Seuylemezian A."/>
            <person name="Vaishampayan P."/>
        </authorList>
    </citation>
    <scope>NUCLEOTIDE SEQUENCE [LARGE SCALE GENOMIC DNA]</scope>
    <source>
        <strain evidence="1 2">V47-23a</strain>
    </source>
</reference>
<evidence type="ECO:0000313" key="2">
    <source>
        <dbReference type="Proteomes" id="UP000264541"/>
    </source>
</evidence>